<feature type="compositionally biased region" description="Basic and acidic residues" evidence="1">
    <location>
        <begin position="127"/>
        <end position="136"/>
    </location>
</feature>
<feature type="region of interest" description="Disordered" evidence="1">
    <location>
        <begin position="124"/>
        <end position="155"/>
    </location>
</feature>
<organism evidence="2 3">
    <name type="scientific">Brevibacillus panacihumi W25</name>
    <dbReference type="NCBI Taxonomy" id="1408254"/>
    <lineage>
        <taxon>Bacteria</taxon>
        <taxon>Bacillati</taxon>
        <taxon>Bacillota</taxon>
        <taxon>Bacilli</taxon>
        <taxon>Bacillales</taxon>
        <taxon>Paenibacillaceae</taxon>
        <taxon>Brevibacillus</taxon>
    </lineage>
</organism>
<feature type="compositionally biased region" description="Basic and acidic residues" evidence="1">
    <location>
        <begin position="87"/>
        <end position="101"/>
    </location>
</feature>
<feature type="region of interest" description="Disordered" evidence="1">
    <location>
        <begin position="87"/>
        <end position="108"/>
    </location>
</feature>
<sequence length="155" mass="17755">MNTTVNVLGIQAEETLQRIGATLKAVMRGGKDNRQVQMIEQTEKIPCLFTAQGPVFQEERLAEIPPTPWKNNGQILYCKGWFDPGKREQGFRDQGRIEGKRPNRQKIRAKEVRIKQSSAVILFPQETGERRNKQRDVNSSLSPPRKRAKRTMLLA</sequence>
<proteinExistence type="predicted"/>
<dbReference type="RefSeq" id="WP_023555331.1">
    <property type="nucleotide sequence ID" value="NZ_KI629787.1"/>
</dbReference>
<evidence type="ECO:0000313" key="2">
    <source>
        <dbReference type="EMBL" id="EST55668.1"/>
    </source>
</evidence>
<reference evidence="2 3" key="1">
    <citation type="journal article" date="2014" name="Genome Announc.">
        <title>Draft Genome Sequence of Brevibacillus panacihumi Strain W25, a Halotolerant Hydrocarbon-Degrading Bacterium.</title>
        <authorList>
            <person name="Wang X."/>
            <person name="Jin D."/>
            <person name="Zhou L."/>
            <person name="Wu L."/>
            <person name="An W."/>
            <person name="Chen Y."/>
            <person name="Zhao L."/>
        </authorList>
    </citation>
    <scope>NUCLEOTIDE SEQUENCE [LARGE SCALE GENOMIC DNA]</scope>
    <source>
        <strain evidence="2 3">W25</strain>
    </source>
</reference>
<evidence type="ECO:0000256" key="1">
    <source>
        <dbReference type="SAM" id="MobiDB-lite"/>
    </source>
</evidence>
<gene>
    <name evidence="2" type="ORF">T458_06490</name>
</gene>
<dbReference type="STRING" id="1408254.T458_06490"/>
<dbReference type="EMBL" id="AYJU01000003">
    <property type="protein sequence ID" value="EST55668.1"/>
    <property type="molecule type" value="Genomic_DNA"/>
</dbReference>
<dbReference type="OrthoDB" id="2466943at2"/>
<evidence type="ECO:0000313" key="3">
    <source>
        <dbReference type="Proteomes" id="UP000017973"/>
    </source>
</evidence>
<dbReference type="AlphaFoldDB" id="V6MJQ3"/>
<feature type="compositionally biased region" description="Basic residues" evidence="1">
    <location>
        <begin position="144"/>
        <end position="155"/>
    </location>
</feature>
<comment type="caution">
    <text evidence="2">The sequence shown here is derived from an EMBL/GenBank/DDBJ whole genome shotgun (WGS) entry which is preliminary data.</text>
</comment>
<dbReference type="HOGENOM" id="CLU_1692141_0_0_9"/>
<dbReference type="PATRIC" id="fig|1408254.3.peg.1298"/>
<name>V6MJQ3_9BACL</name>
<protein>
    <submittedName>
        <fullName evidence="2">Uncharacterized protein</fullName>
    </submittedName>
</protein>
<keyword evidence="3" id="KW-1185">Reference proteome</keyword>
<accession>V6MJQ3</accession>
<dbReference type="Proteomes" id="UP000017973">
    <property type="component" value="Unassembled WGS sequence"/>
</dbReference>